<dbReference type="RefSeq" id="XP_017991621.1">
    <property type="nucleotide sequence ID" value="XM_018138454.1"/>
</dbReference>
<feature type="compositionally biased region" description="Polar residues" evidence="1">
    <location>
        <begin position="20"/>
        <end position="40"/>
    </location>
</feature>
<gene>
    <name evidence="2" type="ORF">Malapachy_3998</name>
</gene>
<feature type="compositionally biased region" description="Basic and acidic residues" evidence="1">
    <location>
        <begin position="58"/>
        <end position="73"/>
    </location>
</feature>
<comment type="caution">
    <text evidence="2">The sequence shown here is derived from an EMBL/GenBank/DDBJ whole genome shotgun (WGS) entry which is preliminary data.</text>
</comment>
<evidence type="ECO:0000313" key="3">
    <source>
        <dbReference type="Proteomes" id="UP000037751"/>
    </source>
</evidence>
<sequence length="73" mass="7759">MASQQSDPSFSIQPHPAKSNDPNATTGQAPTDAASGTVQANPGPRILDTQTASQLEKPLSDEELQKRSEELNK</sequence>
<feature type="region of interest" description="Disordered" evidence="1">
    <location>
        <begin position="1"/>
        <end position="73"/>
    </location>
</feature>
<dbReference type="Proteomes" id="UP000037751">
    <property type="component" value="Unassembled WGS sequence"/>
</dbReference>
<evidence type="ECO:0000313" key="2">
    <source>
        <dbReference type="EMBL" id="KOS13989.1"/>
    </source>
</evidence>
<reference evidence="2 3" key="1">
    <citation type="submission" date="2015-07" db="EMBL/GenBank/DDBJ databases">
        <title>Draft Genome Sequence of Malassezia furfur CBS1878 and Malassezia pachydermatis CBS1879.</title>
        <authorList>
            <person name="Triana S."/>
            <person name="Ohm R."/>
            <person name="Gonzalez A."/>
            <person name="DeCock H."/>
            <person name="Restrepo S."/>
            <person name="Celis A."/>
        </authorList>
    </citation>
    <scope>NUCLEOTIDE SEQUENCE [LARGE SCALE GENOMIC DNA]</scope>
    <source>
        <strain evidence="2 3">CBS 1879</strain>
    </source>
</reference>
<name>A0A0M9VP35_9BASI</name>
<dbReference type="AlphaFoldDB" id="A0A0M9VP35"/>
<proteinExistence type="predicted"/>
<evidence type="ECO:0000256" key="1">
    <source>
        <dbReference type="SAM" id="MobiDB-lite"/>
    </source>
</evidence>
<feature type="compositionally biased region" description="Polar residues" evidence="1">
    <location>
        <begin position="1"/>
        <end position="12"/>
    </location>
</feature>
<dbReference type="OrthoDB" id="2532734at2759"/>
<accession>A0A0M9VP35</accession>
<dbReference type="EMBL" id="LGAV01000004">
    <property type="protein sequence ID" value="KOS13989.1"/>
    <property type="molecule type" value="Genomic_DNA"/>
</dbReference>
<organism evidence="2 3">
    <name type="scientific">Malassezia pachydermatis</name>
    <dbReference type="NCBI Taxonomy" id="77020"/>
    <lineage>
        <taxon>Eukaryota</taxon>
        <taxon>Fungi</taxon>
        <taxon>Dikarya</taxon>
        <taxon>Basidiomycota</taxon>
        <taxon>Ustilaginomycotina</taxon>
        <taxon>Malasseziomycetes</taxon>
        <taxon>Malasseziales</taxon>
        <taxon>Malasseziaceae</taxon>
        <taxon>Malassezia</taxon>
    </lineage>
</organism>
<dbReference type="VEuPathDB" id="FungiDB:Malapachy_3998"/>
<keyword evidence="3" id="KW-1185">Reference proteome</keyword>
<protein>
    <submittedName>
        <fullName evidence="2">Uncharacterized protein</fullName>
    </submittedName>
</protein>
<dbReference type="GeneID" id="28730330"/>